<dbReference type="NCBIfam" id="TIGR00732">
    <property type="entry name" value="dprA"/>
    <property type="match status" value="1"/>
</dbReference>
<dbReference type="eggNOG" id="COG0758">
    <property type="taxonomic scope" value="Bacteria"/>
</dbReference>
<dbReference type="PANTHER" id="PTHR43022:SF1">
    <property type="entry name" value="PROTEIN SMF"/>
    <property type="match status" value="1"/>
</dbReference>
<evidence type="ECO:0000259" key="2">
    <source>
        <dbReference type="Pfam" id="PF02481"/>
    </source>
</evidence>
<dbReference type="Proteomes" id="UP000008871">
    <property type="component" value="Chromosome"/>
</dbReference>
<gene>
    <name evidence="4" type="primary">dprA</name>
    <name evidence="4" type="ordered locus">ABO_0133</name>
</gene>
<feature type="domain" description="Smf/DprA SLOG" evidence="2">
    <location>
        <begin position="74"/>
        <end position="281"/>
    </location>
</feature>
<name>Q0VTD9_ALCBS</name>
<dbReference type="InterPro" id="IPR041614">
    <property type="entry name" value="DprA_WH"/>
</dbReference>
<dbReference type="Pfam" id="PF02481">
    <property type="entry name" value="DNA_processg_A"/>
    <property type="match status" value="1"/>
</dbReference>
<dbReference type="InterPro" id="IPR036388">
    <property type="entry name" value="WH-like_DNA-bd_sf"/>
</dbReference>
<organism evidence="4 5">
    <name type="scientific">Alcanivorax borkumensis (strain ATCC 700651 / DSM 11573 / NCIMB 13689 / SK2)</name>
    <dbReference type="NCBI Taxonomy" id="393595"/>
    <lineage>
        <taxon>Bacteria</taxon>
        <taxon>Pseudomonadati</taxon>
        <taxon>Pseudomonadota</taxon>
        <taxon>Gammaproteobacteria</taxon>
        <taxon>Oceanospirillales</taxon>
        <taxon>Alcanivoracaceae</taxon>
        <taxon>Alcanivorax</taxon>
    </lineage>
</organism>
<keyword evidence="5" id="KW-1185">Reference proteome</keyword>
<accession>Q0VTD9</accession>
<dbReference type="HOGENOM" id="CLU_029601_0_2_6"/>
<dbReference type="PANTHER" id="PTHR43022">
    <property type="entry name" value="PROTEIN SMF"/>
    <property type="match status" value="1"/>
</dbReference>
<dbReference type="KEGG" id="abo:ABO_0133"/>
<dbReference type="InterPro" id="IPR057666">
    <property type="entry name" value="DrpA_SLOG"/>
</dbReference>
<dbReference type="RefSeq" id="WP_011587431.1">
    <property type="nucleotide sequence ID" value="NC_008260.1"/>
</dbReference>
<dbReference type="AlphaFoldDB" id="Q0VTD9"/>
<evidence type="ECO:0000313" key="4">
    <source>
        <dbReference type="EMBL" id="CAL15581.1"/>
    </source>
</evidence>
<evidence type="ECO:0000313" key="5">
    <source>
        <dbReference type="Proteomes" id="UP000008871"/>
    </source>
</evidence>
<sequence length="353" mass="37042">MDGQFKRLLLQALFSPSSAALGRALKQHRSVSAAASDFLPLLPAGLKERASLLDNTGNLQAYYEQLSGQGWRWIAFGDEDYPPLLAQIHDPPGVIAVRGNVEALNSPALAIVGARNASADGLDNSRRFARKLAASGFVIASGLALGIDAAAHRGAVSAGRSVAVMGNGPDRIYPPRNGSLAEEIVDTGGALVSEFAPGARPLPAQFPMRNRVISGLSLATIVVEAAIKSGSLITARTALAQNREVFAIPGSIHNPLSKGCHQLLRDGASWLESVDDIFQAFGDFQRSVEAAGIHCEAPALLTQLTSGVNSLDALQERTGLPVAALAGQLADLELEGWVERVAGGYLKRQGSED</sequence>
<feature type="domain" description="DprA winged helix" evidence="3">
    <location>
        <begin position="297"/>
        <end position="344"/>
    </location>
</feature>
<dbReference type="Gene3D" id="1.10.10.10">
    <property type="entry name" value="Winged helix-like DNA-binding domain superfamily/Winged helix DNA-binding domain"/>
    <property type="match status" value="1"/>
</dbReference>
<protein>
    <submittedName>
        <fullName evidence="4">Peptide deformylase, DNA processing protein</fullName>
    </submittedName>
</protein>
<comment type="similarity">
    <text evidence="1">Belongs to the DprA/Smf family.</text>
</comment>
<dbReference type="Pfam" id="PF17782">
    <property type="entry name" value="WHD_DprA"/>
    <property type="match status" value="1"/>
</dbReference>
<dbReference type="Gene3D" id="3.40.50.450">
    <property type="match status" value="1"/>
</dbReference>
<proteinExistence type="inferred from homology"/>
<dbReference type="GO" id="GO:0009294">
    <property type="term" value="P:DNA-mediated transformation"/>
    <property type="evidence" value="ECO:0007669"/>
    <property type="project" value="InterPro"/>
</dbReference>
<evidence type="ECO:0000256" key="1">
    <source>
        <dbReference type="ARBA" id="ARBA00006525"/>
    </source>
</evidence>
<dbReference type="STRING" id="393595.ABO_0133"/>
<dbReference type="OrthoDB" id="9785707at2"/>
<dbReference type="SUPFAM" id="SSF102405">
    <property type="entry name" value="MCP/YpsA-like"/>
    <property type="match status" value="1"/>
</dbReference>
<reference evidence="4 5" key="1">
    <citation type="journal article" date="2006" name="Nat. Biotechnol.">
        <title>Genome sequence of the ubiquitous hydrocarbon-degrading marine bacterium Alcanivorax borkumensis.</title>
        <authorList>
            <person name="Schneiker S."/>
            <person name="Martins dos Santos V.A.P."/>
            <person name="Bartels D."/>
            <person name="Bekel T."/>
            <person name="Brecht M."/>
            <person name="Buhrmester J."/>
            <person name="Chernikova T.N."/>
            <person name="Denaro R."/>
            <person name="Ferrer M."/>
            <person name="Gertler C."/>
            <person name="Goesmann A."/>
            <person name="Golyshina O.V."/>
            <person name="Kaminski F."/>
            <person name="Khachane A.N."/>
            <person name="Lang S."/>
            <person name="Linke B."/>
            <person name="McHardy A.C."/>
            <person name="Meyer F."/>
            <person name="Nechitaylo T."/>
            <person name="Puehler A."/>
            <person name="Regenhardt D."/>
            <person name="Rupp O."/>
            <person name="Sabirova J.S."/>
            <person name="Selbitschka W."/>
            <person name="Yakimov M.M."/>
            <person name="Timmis K.N."/>
            <person name="Vorhoelter F.-J."/>
            <person name="Weidner S."/>
            <person name="Kaiser O."/>
            <person name="Golyshin P.N."/>
        </authorList>
    </citation>
    <scope>NUCLEOTIDE SEQUENCE [LARGE SCALE GENOMIC DNA]</scope>
    <source>
        <strain evidence="5">ATCC 700651 / DSM 11573 / NCIMB 13689 / SK2</strain>
    </source>
</reference>
<dbReference type="InterPro" id="IPR003488">
    <property type="entry name" value="DprA"/>
</dbReference>
<evidence type="ECO:0000259" key="3">
    <source>
        <dbReference type="Pfam" id="PF17782"/>
    </source>
</evidence>
<dbReference type="EMBL" id="AM286690">
    <property type="protein sequence ID" value="CAL15581.1"/>
    <property type="molecule type" value="Genomic_DNA"/>
</dbReference>